<dbReference type="Proteomes" id="UP000014319">
    <property type="component" value="Genome"/>
</dbReference>
<sequence length="148" mass="16961">MWNEHAKELDRAVYADRRRVEGLEHQPGWECNPSVLCDTRQLPFKDGSFSLIAYDPPHRVTDGGMSTLSGVIEQKYGALRAETWQADLRESFNELWRALESGGTLTFKWADVHKSHDEVIAALGRDPLYGVTTEKDRAVTKWWVFNKP</sequence>
<proteinExistence type="predicted"/>
<gene>
    <name evidence="1" type="primary">48</name>
    <name evidence="1" type="ORF">HSTV1_48</name>
</gene>
<dbReference type="KEGG" id="vg:16151528"/>
<dbReference type="Gene3D" id="3.40.50.150">
    <property type="entry name" value="Vaccinia Virus protein VP39"/>
    <property type="match status" value="1"/>
</dbReference>
<name>R9QT43_9CAUD</name>
<evidence type="ECO:0000313" key="1">
    <source>
        <dbReference type="EMBL" id="AGC34593.1"/>
    </source>
</evidence>
<keyword evidence="2" id="KW-1185">Reference proteome</keyword>
<protein>
    <submittedName>
        <fullName evidence="1">Cytosine methyltransferase</fullName>
    </submittedName>
</protein>
<dbReference type="OrthoDB" id="10752at10239"/>
<dbReference type="GO" id="GO:0008168">
    <property type="term" value="F:methyltransferase activity"/>
    <property type="evidence" value="ECO:0007669"/>
    <property type="project" value="UniProtKB-KW"/>
</dbReference>
<dbReference type="GO" id="GO:0032259">
    <property type="term" value="P:methylation"/>
    <property type="evidence" value="ECO:0007669"/>
    <property type="project" value="UniProtKB-KW"/>
</dbReference>
<dbReference type="RefSeq" id="YP_008083098.1">
    <property type="nucleotide sequence ID" value="NC_021471.1"/>
</dbReference>
<organism evidence="1 2">
    <name type="scientific">Haloarcula sinaiiensis tailed virus 1</name>
    <dbReference type="NCBI Taxonomy" id="1262530"/>
    <lineage>
        <taxon>Viruses</taxon>
        <taxon>Duplodnaviria</taxon>
        <taxon>Heunggongvirae</taxon>
        <taxon>Uroviricota</taxon>
        <taxon>Caudoviricetes</taxon>
        <taxon>Kirjokansivirales</taxon>
        <taxon>Shortaselviridae</taxon>
        <taxon>Lonfivirus</taxon>
        <taxon>Lonfivirus codicilli</taxon>
        <taxon>Lonfivirus HSTV1</taxon>
    </lineage>
</organism>
<accession>R9QT43</accession>
<dbReference type="REBASE" id="65944">
    <property type="entry name" value="M.HhsHSTV1ORF48P"/>
</dbReference>
<dbReference type="InterPro" id="IPR029063">
    <property type="entry name" value="SAM-dependent_MTases_sf"/>
</dbReference>
<dbReference type="GeneID" id="16151528"/>
<reference evidence="1 2" key="1">
    <citation type="journal article" date="2013" name="Proc. Natl. Acad. Sci. U.S.A.">
        <title>Structure of the archaeal head-tailed virus HSTV-1 completes the HK97 fold story.</title>
        <authorList>
            <person name="Pietila M.K."/>
            <person name="Laurinmaki P."/>
            <person name="Russell D.A."/>
            <person name="Ko C.C."/>
            <person name="Jacobs-Sera D."/>
            <person name="Hendrix R.W."/>
            <person name="Bamford D.H."/>
            <person name="Butcher S.J."/>
        </authorList>
    </citation>
    <scope>NUCLEOTIDE SEQUENCE [LARGE SCALE GENOMIC DNA]</scope>
</reference>
<evidence type="ECO:0000313" key="2">
    <source>
        <dbReference type="Proteomes" id="UP000014319"/>
    </source>
</evidence>
<dbReference type="EMBL" id="KC117378">
    <property type="protein sequence ID" value="AGC34593.1"/>
    <property type="molecule type" value="Genomic_DNA"/>
</dbReference>
<keyword evidence="1" id="KW-0808">Transferase</keyword>
<dbReference type="SUPFAM" id="SSF53335">
    <property type="entry name" value="S-adenosyl-L-methionine-dependent methyltransferases"/>
    <property type="match status" value="1"/>
</dbReference>
<keyword evidence="1" id="KW-0489">Methyltransferase</keyword>